<dbReference type="GO" id="GO:0005797">
    <property type="term" value="C:Golgi medial cisterna"/>
    <property type="evidence" value="ECO:0007669"/>
    <property type="project" value="TreeGrafter"/>
</dbReference>
<accession>A0A1J4JPH2</accession>
<gene>
    <name evidence="2" type="ORF">TRFO_07706</name>
</gene>
<feature type="compositionally biased region" description="Basic and acidic residues" evidence="1">
    <location>
        <begin position="35"/>
        <end position="50"/>
    </location>
</feature>
<feature type="compositionally biased region" description="Basic and acidic residues" evidence="1">
    <location>
        <begin position="1"/>
        <end position="25"/>
    </location>
</feature>
<evidence type="ECO:0000256" key="1">
    <source>
        <dbReference type="SAM" id="MobiDB-lite"/>
    </source>
</evidence>
<feature type="compositionally biased region" description="Polar residues" evidence="1">
    <location>
        <begin position="66"/>
        <end position="81"/>
    </location>
</feature>
<feature type="compositionally biased region" description="Low complexity" evidence="1">
    <location>
        <begin position="329"/>
        <end position="338"/>
    </location>
</feature>
<feature type="compositionally biased region" description="Low complexity" evidence="1">
    <location>
        <begin position="209"/>
        <end position="243"/>
    </location>
</feature>
<dbReference type="GO" id="GO:0016020">
    <property type="term" value="C:membrane"/>
    <property type="evidence" value="ECO:0007669"/>
    <property type="project" value="TreeGrafter"/>
</dbReference>
<feature type="compositionally biased region" description="Low complexity" evidence="1">
    <location>
        <begin position="119"/>
        <end position="159"/>
    </location>
</feature>
<feature type="region of interest" description="Disordered" evidence="1">
    <location>
        <begin position="1"/>
        <end position="363"/>
    </location>
</feature>
<feature type="compositionally biased region" description="Basic and acidic residues" evidence="1">
    <location>
        <begin position="162"/>
        <end position="181"/>
    </location>
</feature>
<feature type="compositionally biased region" description="Basic and acidic residues" evidence="1">
    <location>
        <begin position="288"/>
        <end position="308"/>
    </location>
</feature>
<feature type="compositionally biased region" description="Polar residues" evidence="1">
    <location>
        <begin position="251"/>
        <end position="262"/>
    </location>
</feature>
<protein>
    <submittedName>
        <fullName evidence="2">Uncharacterized protein</fullName>
    </submittedName>
</protein>
<reference evidence="2" key="1">
    <citation type="submission" date="2016-10" db="EMBL/GenBank/DDBJ databases">
        <authorList>
            <person name="Benchimol M."/>
            <person name="Almeida L.G."/>
            <person name="Vasconcelos A.T."/>
            <person name="Perreira-Neves A."/>
            <person name="Rosa I.A."/>
            <person name="Tasca T."/>
            <person name="Bogo M.R."/>
            <person name="de Souza W."/>
        </authorList>
    </citation>
    <scope>NUCLEOTIDE SEQUENCE [LARGE SCALE GENOMIC DNA]</scope>
    <source>
        <strain evidence="2">K</strain>
    </source>
</reference>
<dbReference type="Proteomes" id="UP000179807">
    <property type="component" value="Unassembled WGS sequence"/>
</dbReference>
<dbReference type="RefSeq" id="XP_068354169.1">
    <property type="nucleotide sequence ID" value="XM_068493845.1"/>
</dbReference>
<dbReference type="EMBL" id="MLAK01000927">
    <property type="protein sequence ID" value="OHT01033.1"/>
    <property type="molecule type" value="Genomic_DNA"/>
</dbReference>
<dbReference type="PANTHER" id="PTHR21575:SF12">
    <property type="entry name" value="PROTEIN HID1"/>
    <property type="match status" value="1"/>
</dbReference>
<dbReference type="AlphaFoldDB" id="A0A1J4JPH2"/>
<comment type="caution">
    <text evidence="2">The sequence shown here is derived from an EMBL/GenBank/DDBJ whole genome shotgun (WGS) entry which is preliminary data.</text>
</comment>
<name>A0A1J4JPH2_9EUKA</name>
<keyword evidence="3" id="KW-1185">Reference proteome</keyword>
<evidence type="ECO:0000313" key="2">
    <source>
        <dbReference type="EMBL" id="OHT01033.1"/>
    </source>
</evidence>
<dbReference type="InterPro" id="IPR026705">
    <property type="entry name" value="Hid-1/Ecm30"/>
</dbReference>
<dbReference type="GeneID" id="94828549"/>
<dbReference type="PANTHER" id="PTHR21575">
    <property type="entry name" value="PROTEIN HID1"/>
    <property type="match status" value="1"/>
</dbReference>
<organism evidence="2 3">
    <name type="scientific">Tritrichomonas foetus</name>
    <dbReference type="NCBI Taxonomy" id="1144522"/>
    <lineage>
        <taxon>Eukaryota</taxon>
        <taxon>Metamonada</taxon>
        <taxon>Parabasalia</taxon>
        <taxon>Tritrichomonadida</taxon>
        <taxon>Tritrichomonadidae</taxon>
        <taxon>Tritrichomonas</taxon>
    </lineage>
</organism>
<evidence type="ECO:0000313" key="3">
    <source>
        <dbReference type="Proteomes" id="UP000179807"/>
    </source>
</evidence>
<proteinExistence type="predicted"/>
<sequence length="833" mass="93226">MQELSKEKPAPKEKKDKKKIEKAPEAQKLAKQKKSQKETENQIAKPKAESTQKPQPKGAASKVNKETPQNATKPASQNQKQAPKAAPTQKPTQKVQQPNKQTNQQQLQKRAQSPKKTNPAQQPKKVAPAQPQQEKNAQQQTAPKQQAAKKQPKQQQATASKDTAKPELNKAPKVPVIKETKLNPNLPKDPNAAQKVPQKVDQRPKSPSKAQAKPTEKPATPTTKQQTKPTEKPTTPTTKQQAKPTEKPAQQHPQTKNSTPKQETGRPKSPKPAAKPEPTKQQSAENKPTSKPDKKPQPSQKQEQKPSQKQENPQKVPQQQNAPARKRSASPAAKKPASIAKEATPSAANRAKSPQPKRTKADASIIAQHRAMRIHDGHVTASFTDAVSGLLFKEGTTLNGTNGEWVQTNPDANEMNRTRSDLLHAILLVSSLHVFAPNNANNHPEISASLDNLPHASIIKSTCRIAFRYMSEKGDSTTVLLLKNALTLCIRLFTNVNFRQAFKSVSPQNLLRGLYISETNLPPLFTPLDPISKESLSFLYMCALFNPGFVEALTKKDHSNNFLFHLLWAAQLFFEKEGVNYIHSIILSTVLLIVADPEAAVKLNQPFNKDKNVMTGCNYKPADNISYGDLILNVLLNFCQRESFLPSLICVFHMISPHVNVFSLETASSLMVLFERVYDKHKSFLPLFLEVFATIVQQRDNKKNGFCPVIFSRAKLFKEITSDLPSVQKTLPIIRRYIKKARITIKNENKQNINVYEVSGILAKINTEQLFPNPQMFIKHPHIFGGEIEKTWDQWADLVFQKTCEPEVKNIKKLRLHLLNRKRANKGKNSTEK</sequence>
<dbReference type="VEuPathDB" id="TrichDB:TRFO_07706"/>
<feature type="compositionally biased region" description="Low complexity" evidence="1">
    <location>
        <begin position="87"/>
        <end position="109"/>
    </location>
</feature>
<dbReference type="GO" id="GO:0000138">
    <property type="term" value="C:Golgi trans cisterna"/>
    <property type="evidence" value="ECO:0007669"/>
    <property type="project" value="TreeGrafter"/>
</dbReference>